<keyword evidence="4" id="KW-0274">FAD</keyword>
<dbReference type="InterPro" id="IPR006094">
    <property type="entry name" value="Oxid_FAD_bind_N"/>
</dbReference>
<dbReference type="Gene3D" id="3.30.465.10">
    <property type="match status" value="1"/>
</dbReference>
<evidence type="ECO:0000256" key="5">
    <source>
        <dbReference type="ARBA" id="ARBA00023002"/>
    </source>
</evidence>
<dbReference type="InterPro" id="IPR016164">
    <property type="entry name" value="FAD-linked_Oxase-like_C"/>
</dbReference>
<dbReference type="GO" id="GO:0009690">
    <property type="term" value="P:cytokinin metabolic process"/>
    <property type="evidence" value="ECO:0007669"/>
    <property type="project" value="InterPro"/>
</dbReference>
<evidence type="ECO:0000313" key="7">
    <source>
        <dbReference type="EMBL" id="BAY71292.1"/>
    </source>
</evidence>
<dbReference type="InterPro" id="IPR016169">
    <property type="entry name" value="FAD-bd_PCMH_sub2"/>
</dbReference>
<dbReference type="PANTHER" id="PTHR13878:SF53">
    <property type="entry name" value="CYTOKININ DEHYDROGENASE 6"/>
    <property type="match status" value="1"/>
</dbReference>
<evidence type="ECO:0000259" key="6">
    <source>
        <dbReference type="PROSITE" id="PS51387"/>
    </source>
</evidence>
<evidence type="ECO:0000256" key="3">
    <source>
        <dbReference type="ARBA" id="ARBA00022630"/>
    </source>
</evidence>
<dbReference type="InterPro" id="IPR016167">
    <property type="entry name" value="FAD-bd_PCMH_sub1"/>
</dbReference>
<name>A0A1Z4KQP8_ANAVA</name>
<feature type="domain" description="FAD-binding PCMH-type" evidence="6">
    <location>
        <begin position="31"/>
        <end position="203"/>
    </location>
</feature>
<dbReference type="Gene3D" id="3.40.462.10">
    <property type="entry name" value="FAD-linked oxidases, C-terminal domain"/>
    <property type="match status" value="1"/>
</dbReference>
<dbReference type="PROSITE" id="PS51387">
    <property type="entry name" value="FAD_PCMH"/>
    <property type="match status" value="1"/>
</dbReference>
<evidence type="ECO:0000256" key="2">
    <source>
        <dbReference type="ARBA" id="ARBA00005466"/>
    </source>
</evidence>
<keyword evidence="5" id="KW-0560">Oxidoreductase</keyword>
<dbReference type="Gene3D" id="3.30.43.10">
    <property type="entry name" value="Uridine Diphospho-n-acetylenolpyruvylglucosamine Reductase, domain 2"/>
    <property type="match status" value="1"/>
</dbReference>
<dbReference type="GO" id="GO:0019139">
    <property type="term" value="F:cytokinin dehydrogenase activity"/>
    <property type="evidence" value="ECO:0007669"/>
    <property type="project" value="InterPro"/>
</dbReference>
<dbReference type="Proteomes" id="UP000217507">
    <property type="component" value="Chromosome"/>
</dbReference>
<evidence type="ECO:0000313" key="8">
    <source>
        <dbReference type="Proteomes" id="UP000217507"/>
    </source>
</evidence>
<dbReference type="EMBL" id="AP018216">
    <property type="protein sequence ID" value="BAY71292.1"/>
    <property type="molecule type" value="Genomic_DNA"/>
</dbReference>
<sequence length="447" mass="49785">MSKPKNNSPVVNVIQDQSVISSVITDFGSLIKGNTLGIIRPHNLEELSSALRFAKQQNLRLKARGKGYTQGGQSVAQDAFTLDLTRLNHVSKVDTVAQAIATEAGATWQDIVTTTVKYGMLPCVLPLNLEQTVGGLLSTGGIGSTSKTYGPVVANVIDLHIITGNGEYIQCSRTQTPELYHAVLGGLGGCGVIASATLALRKTKKYIRTFHLLYDSLKPWMDDHIFLGRNHQIEHLEGFCWTSAKGIRHTTSGKKFFAHWLYGLQVGIEYDEVAPSASDVLHDLNYWRLFHTEDEETVSHVFRYQPRFEVMRTSGAWNQAHPWIECFISAEALAEVLPEILDMLPLSLGDGHRAIMVAPDNLPNLFMMPPAKNILCFAILPMAVPVEDTKTFDVLEKVNQLLLRAGGKRYLSGWLGKSNFDWRQHYGTSYKTWETMKQQYDPSHVLS</sequence>
<comment type="similarity">
    <text evidence="2">Belongs to the oxygen-dependent FAD-linked oxidoreductase family.</text>
</comment>
<dbReference type="InterPro" id="IPR015345">
    <property type="entry name" value="Cytokinin_DH_FAD/cytokin-bd"/>
</dbReference>
<reference evidence="7 8" key="1">
    <citation type="submission" date="2017-06" db="EMBL/GenBank/DDBJ databases">
        <title>Genome sequencing of cyanobaciteial culture collection at National Institute for Environmental Studies (NIES).</title>
        <authorList>
            <person name="Hirose Y."/>
            <person name="Shimura Y."/>
            <person name="Fujisawa T."/>
            <person name="Nakamura Y."/>
            <person name="Kawachi M."/>
        </authorList>
    </citation>
    <scope>NUCLEOTIDE SEQUENCE [LARGE SCALE GENOMIC DNA]</scope>
    <source>
        <strain evidence="7 8">NIES-23</strain>
    </source>
</reference>
<dbReference type="SUPFAM" id="SSF55103">
    <property type="entry name" value="FAD-linked oxidases, C-terminal domain"/>
    <property type="match status" value="1"/>
</dbReference>
<organism evidence="7 8">
    <name type="scientific">Trichormus variabilis NIES-23</name>
    <dbReference type="NCBI Taxonomy" id="1973479"/>
    <lineage>
        <taxon>Bacteria</taxon>
        <taxon>Bacillati</taxon>
        <taxon>Cyanobacteriota</taxon>
        <taxon>Cyanophyceae</taxon>
        <taxon>Nostocales</taxon>
        <taxon>Nostocaceae</taxon>
        <taxon>Trichormus</taxon>
    </lineage>
</organism>
<proteinExistence type="inferred from homology"/>
<accession>A0A1Z4KQP8</accession>
<protein>
    <recommendedName>
        <fullName evidence="6">FAD-binding PCMH-type domain-containing protein</fullName>
    </recommendedName>
</protein>
<evidence type="ECO:0000256" key="4">
    <source>
        <dbReference type="ARBA" id="ARBA00022827"/>
    </source>
</evidence>
<dbReference type="Pfam" id="PF09265">
    <property type="entry name" value="Cytokin-bind"/>
    <property type="match status" value="1"/>
</dbReference>
<dbReference type="InterPro" id="IPR050432">
    <property type="entry name" value="FAD-linked_Oxidoreductases_BP"/>
</dbReference>
<dbReference type="Pfam" id="PF01565">
    <property type="entry name" value="FAD_binding_4"/>
    <property type="match status" value="1"/>
</dbReference>
<dbReference type="InterPro" id="IPR016166">
    <property type="entry name" value="FAD-bd_PCMH"/>
</dbReference>
<dbReference type="PANTHER" id="PTHR13878">
    <property type="entry name" value="GULONOLACTONE OXIDASE"/>
    <property type="match status" value="1"/>
</dbReference>
<dbReference type="SMR" id="A0A1Z4KQP8"/>
<dbReference type="InterPro" id="IPR036318">
    <property type="entry name" value="FAD-bd_PCMH-like_sf"/>
</dbReference>
<dbReference type="InterPro" id="IPR016170">
    <property type="entry name" value="Cytok_DH_C_sf"/>
</dbReference>
<comment type="cofactor">
    <cofactor evidence="1">
        <name>FAD</name>
        <dbReference type="ChEBI" id="CHEBI:57692"/>
    </cofactor>
</comment>
<dbReference type="AlphaFoldDB" id="A0A1Z4KQP8"/>
<gene>
    <name evidence="7" type="ORF">NIES23_41090</name>
</gene>
<dbReference type="GO" id="GO:0071949">
    <property type="term" value="F:FAD binding"/>
    <property type="evidence" value="ECO:0007669"/>
    <property type="project" value="InterPro"/>
</dbReference>
<dbReference type="SUPFAM" id="SSF56176">
    <property type="entry name" value="FAD-binding/transporter-associated domain-like"/>
    <property type="match status" value="1"/>
</dbReference>
<evidence type="ECO:0000256" key="1">
    <source>
        <dbReference type="ARBA" id="ARBA00001974"/>
    </source>
</evidence>
<keyword evidence="3" id="KW-0285">Flavoprotein</keyword>